<keyword evidence="2" id="KW-0472">Membrane</keyword>
<organism evidence="3 4">
    <name type="scientific">Meloidogyne enterolobii</name>
    <name type="common">Root-knot nematode worm</name>
    <name type="synonym">Meloidogyne mayaguensis</name>
    <dbReference type="NCBI Taxonomy" id="390850"/>
    <lineage>
        <taxon>Eukaryota</taxon>
        <taxon>Metazoa</taxon>
        <taxon>Ecdysozoa</taxon>
        <taxon>Nematoda</taxon>
        <taxon>Chromadorea</taxon>
        <taxon>Rhabditida</taxon>
        <taxon>Tylenchina</taxon>
        <taxon>Tylenchomorpha</taxon>
        <taxon>Tylenchoidea</taxon>
        <taxon>Meloidogynidae</taxon>
        <taxon>Meloidogyninae</taxon>
        <taxon>Meloidogyne</taxon>
    </lineage>
</organism>
<reference evidence="3 4" key="1">
    <citation type="submission" date="2020-08" db="EMBL/GenBank/DDBJ databases">
        <authorList>
            <person name="Koutsovoulos G."/>
            <person name="Danchin GJ E."/>
        </authorList>
    </citation>
    <scope>NUCLEOTIDE SEQUENCE [LARGE SCALE GENOMIC DNA]</scope>
</reference>
<feature type="compositionally biased region" description="Low complexity" evidence="1">
    <location>
        <begin position="127"/>
        <end position="141"/>
    </location>
</feature>
<feature type="region of interest" description="Disordered" evidence="1">
    <location>
        <begin position="189"/>
        <end position="273"/>
    </location>
</feature>
<comment type="caution">
    <text evidence="3">The sequence shown here is derived from an EMBL/GenBank/DDBJ whole genome shotgun (WGS) entry which is preliminary data.</text>
</comment>
<feature type="transmembrane region" description="Helical" evidence="2">
    <location>
        <begin position="57"/>
        <end position="78"/>
    </location>
</feature>
<feature type="compositionally biased region" description="Polar residues" evidence="1">
    <location>
        <begin position="261"/>
        <end position="273"/>
    </location>
</feature>
<evidence type="ECO:0000256" key="2">
    <source>
        <dbReference type="SAM" id="Phobius"/>
    </source>
</evidence>
<sequence>MLLLYQFVVFNIFFFNLVTTFPFGNNNDVGSQGRRIEKRDINYSFLTHTGLPETAGFWMYMAICALIYLIITAFAYTITSIFCRPKKEEYPVREEKVKSSTAVDVRSRADNTTSASLEVKIDTQSAGDYSSYSSAGRPPSSLISGSEREQDELRKMRTKMKTAKGEFISARHSTSELQLVEELNAELKASATGSSSVKTAKTSKSRAATKSSTESKGTTSTSTSGEEEEEETSTSGSSSEKSESDEVYNLDGHNAEPSKFGSGSESDSNELSK</sequence>
<dbReference type="EMBL" id="CAJEWN010000024">
    <property type="protein sequence ID" value="CAD2139964.1"/>
    <property type="molecule type" value="Genomic_DNA"/>
</dbReference>
<evidence type="ECO:0000313" key="4">
    <source>
        <dbReference type="Proteomes" id="UP000580250"/>
    </source>
</evidence>
<evidence type="ECO:0000256" key="1">
    <source>
        <dbReference type="SAM" id="MobiDB-lite"/>
    </source>
</evidence>
<keyword evidence="2" id="KW-1133">Transmembrane helix</keyword>
<proteinExistence type="predicted"/>
<evidence type="ECO:0000313" key="3">
    <source>
        <dbReference type="EMBL" id="CAD2139964.1"/>
    </source>
</evidence>
<feature type="region of interest" description="Disordered" evidence="1">
    <location>
        <begin position="127"/>
        <end position="169"/>
    </location>
</feature>
<accession>A0A6V7TZ61</accession>
<keyword evidence="2" id="KW-0812">Transmembrane</keyword>
<dbReference type="AlphaFoldDB" id="A0A6V7TZ61"/>
<feature type="transmembrane region" description="Helical" evidence="2">
    <location>
        <begin position="7"/>
        <end position="24"/>
    </location>
</feature>
<protein>
    <submittedName>
        <fullName evidence="3">Uncharacterized protein</fullName>
    </submittedName>
</protein>
<gene>
    <name evidence="3" type="ORF">MENT_LOCUS6331</name>
</gene>
<name>A0A6V7TZ61_MELEN</name>
<feature type="compositionally biased region" description="Basic and acidic residues" evidence="1">
    <location>
        <begin position="146"/>
        <end position="155"/>
    </location>
</feature>
<dbReference type="Proteomes" id="UP000580250">
    <property type="component" value="Unassembled WGS sequence"/>
</dbReference>
<feature type="compositionally biased region" description="Low complexity" evidence="1">
    <location>
        <begin position="189"/>
        <end position="224"/>
    </location>
</feature>